<dbReference type="SUPFAM" id="SSF53335">
    <property type="entry name" value="S-adenosyl-L-methionine-dependent methyltransferases"/>
    <property type="match status" value="1"/>
</dbReference>
<dbReference type="Pfam" id="PF13489">
    <property type="entry name" value="Methyltransf_23"/>
    <property type="match status" value="1"/>
</dbReference>
<dbReference type="GO" id="GO:0032259">
    <property type="term" value="P:methylation"/>
    <property type="evidence" value="ECO:0007669"/>
    <property type="project" value="UniProtKB-KW"/>
</dbReference>
<evidence type="ECO:0000313" key="2">
    <source>
        <dbReference type="Proteomes" id="UP000509658"/>
    </source>
</evidence>
<dbReference type="AlphaFoldDB" id="A0A6N0HV77"/>
<name>A0A6N0HV77_9GAMM</name>
<proteinExistence type="predicted"/>
<sequence>MGAGNGVISNHLLKYFDLELHNYDMYFSADHNKVSEDELKLRGYNLVVNSGVFEHVRSRETLDRIEGYVKEDGCLAIHTLVAEEIPRGPDWMYLLPVHCSFHTNHSMDLLMKQWGYTSSVYNESSKLWVLFKGCDKTIKEHVDAMNNSLGWEYLYYRSGFVDYWK</sequence>
<evidence type="ECO:0000313" key="1">
    <source>
        <dbReference type="EMBL" id="QKQ26220.1"/>
    </source>
</evidence>
<dbReference type="EMBL" id="CP054491">
    <property type="protein sequence ID" value="QKQ26220.1"/>
    <property type="molecule type" value="Genomic_DNA"/>
</dbReference>
<keyword evidence="1" id="KW-0489">Methyltransferase</keyword>
<dbReference type="KEGG" id="rev:HUE57_07925"/>
<dbReference type="Gene3D" id="3.40.50.150">
    <property type="entry name" value="Vaccinia Virus protein VP39"/>
    <property type="match status" value="1"/>
</dbReference>
<dbReference type="Proteomes" id="UP000509658">
    <property type="component" value="Chromosome"/>
</dbReference>
<organism evidence="1 2">
    <name type="scientific">Candidatus Reidiella endopervernicosa</name>
    <dbReference type="NCBI Taxonomy" id="2738883"/>
    <lineage>
        <taxon>Bacteria</taxon>
        <taxon>Pseudomonadati</taxon>
        <taxon>Pseudomonadota</taxon>
        <taxon>Gammaproteobacteria</taxon>
        <taxon>Candidatus Reidiella</taxon>
    </lineage>
</organism>
<gene>
    <name evidence="1" type="ORF">HUE57_07925</name>
</gene>
<dbReference type="InterPro" id="IPR029063">
    <property type="entry name" value="SAM-dependent_MTases_sf"/>
</dbReference>
<dbReference type="GO" id="GO:0008168">
    <property type="term" value="F:methyltransferase activity"/>
    <property type="evidence" value="ECO:0007669"/>
    <property type="project" value="UniProtKB-KW"/>
</dbReference>
<accession>A0A6N0HV77</accession>
<reference evidence="1 2" key="1">
    <citation type="submission" date="2020-05" db="EMBL/GenBank/DDBJ databases">
        <title>Horizontal transmission and recombination maintain forever young bacterial symbiont genomes.</title>
        <authorList>
            <person name="Russell S.L."/>
            <person name="Pepper-Tunick E."/>
            <person name="Svedberg J."/>
            <person name="Byrne A."/>
            <person name="Ruelas Castillo J."/>
            <person name="Vollmers C."/>
            <person name="Beinart R.A."/>
            <person name="Corbett-Detig R."/>
        </authorList>
    </citation>
    <scope>NUCLEOTIDE SEQUENCE [LARGE SCALE GENOMIC DNA]</scope>
    <source>
        <strain evidence="1">Santa_Monica_outfall</strain>
    </source>
</reference>
<dbReference type="RefSeq" id="WP_174672990.1">
    <property type="nucleotide sequence ID" value="NZ_CP054491.1"/>
</dbReference>
<keyword evidence="2" id="KW-1185">Reference proteome</keyword>
<keyword evidence="1" id="KW-0808">Transferase</keyword>
<protein>
    <submittedName>
        <fullName evidence="1">Methyltransferase domain-containing protein</fullName>
    </submittedName>
</protein>